<dbReference type="InterPro" id="IPR032675">
    <property type="entry name" value="LRR_dom_sf"/>
</dbReference>
<feature type="non-terminal residue" evidence="1">
    <location>
        <position position="145"/>
    </location>
</feature>
<feature type="non-terminal residue" evidence="1">
    <location>
        <position position="1"/>
    </location>
</feature>
<protein>
    <recommendedName>
        <fullName evidence="3">NB-ARC domain-containing protein</fullName>
    </recommendedName>
</protein>
<dbReference type="AlphaFoldDB" id="A0A067D286"/>
<dbReference type="Proteomes" id="UP000027120">
    <property type="component" value="Unassembled WGS sequence"/>
</dbReference>
<evidence type="ECO:0000313" key="1">
    <source>
        <dbReference type="EMBL" id="KDO36908.1"/>
    </source>
</evidence>
<reference evidence="1 2" key="1">
    <citation type="submission" date="2014-04" db="EMBL/GenBank/DDBJ databases">
        <authorList>
            <consortium name="International Citrus Genome Consortium"/>
            <person name="Gmitter F."/>
            <person name="Chen C."/>
            <person name="Farmerie W."/>
            <person name="Harkins T."/>
            <person name="Desany B."/>
            <person name="Mohiuddin M."/>
            <person name="Kodira C."/>
            <person name="Borodovsky M."/>
            <person name="Lomsadze A."/>
            <person name="Burns P."/>
            <person name="Jenkins J."/>
            <person name="Prochnik S."/>
            <person name="Shu S."/>
            <person name="Chapman J."/>
            <person name="Pitluck S."/>
            <person name="Schmutz J."/>
            <person name="Rokhsar D."/>
        </authorList>
    </citation>
    <scope>NUCLEOTIDE SEQUENCE</scope>
</reference>
<keyword evidence="2" id="KW-1185">Reference proteome</keyword>
<accession>A0A067D286</accession>
<gene>
    <name evidence="1" type="ORF">CISIN_1g0383902mg</name>
</gene>
<name>A0A067D286_CITSI</name>
<proteinExistence type="predicted"/>
<dbReference type="EMBL" id="KK792673">
    <property type="protein sequence ID" value="KDO36908.1"/>
    <property type="molecule type" value="Genomic_DNA"/>
</dbReference>
<dbReference type="Gene3D" id="3.80.10.10">
    <property type="entry name" value="Ribonuclease Inhibitor"/>
    <property type="match status" value="1"/>
</dbReference>
<dbReference type="SUPFAM" id="SSF52058">
    <property type="entry name" value="L domain-like"/>
    <property type="match status" value="1"/>
</dbReference>
<evidence type="ECO:0008006" key="3">
    <source>
        <dbReference type="Google" id="ProtNLM"/>
    </source>
</evidence>
<organism evidence="1 2">
    <name type="scientific">Citrus sinensis</name>
    <name type="common">Sweet orange</name>
    <name type="synonym">Citrus aurantium var. sinensis</name>
    <dbReference type="NCBI Taxonomy" id="2711"/>
    <lineage>
        <taxon>Eukaryota</taxon>
        <taxon>Viridiplantae</taxon>
        <taxon>Streptophyta</taxon>
        <taxon>Embryophyta</taxon>
        <taxon>Tracheophyta</taxon>
        <taxon>Spermatophyta</taxon>
        <taxon>Magnoliopsida</taxon>
        <taxon>eudicotyledons</taxon>
        <taxon>Gunneridae</taxon>
        <taxon>Pentapetalae</taxon>
        <taxon>rosids</taxon>
        <taxon>malvids</taxon>
        <taxon>Sapindales</taxon>
        <taxon>Rutaceae</taxon>
        <taxon>Aurantioideae</taxon>
        <taxon>Citrus</taxon>
    </lineage>
</organism>
<evidence type="ECO:0000313" key="2">
    <source>
        <dbReference type="Proteomes" id="UP000027120"/>
    </source>
</evidence>
<sequence>TEVVECMVYDFSGLRVHSRTSSHPFQNLRLIFMKSPKTLILSGCSKLKKFPEIVGNMKFLRQLLLDGTDIKGLLLSIVLLSGIVQLNLKGCKNIECLPNFISALKFPSTLNFSGLLKFRLFPEIMGCIEHLLALRLLGTAIRGLP</sequence>